<evidence type="ECO:0000313" key="9">
    <source>
        <dbReference type="Proteomes" id="UP000694392"/>
    </source>
</evidence>
<gene>
    <name evidence="8" type="primary">XYLB</name>
</gene>
<evidence type="ECO:0000256" key="2">
    <source>
        <dbReference type="ARBA" id="ARBA00022679"/>
    </source>
</evidence>
<dbReference type="InterPro" id="IPR042024">
    <property type="entry name" value="D-XK_euk"/>
</dbReference>
<keyword evidence="4" id="KW-0859">Xylose metabolism</keyword>
<evidence type="ECO:0000259" key="6">
    <source>
        <dbReference type="Pfam" id="PF00370"/>
    </source>
</evidence>
<dbReference type="PANTHER" id="PTHR10196">
    <property type="entry name" value="SUGAR KINASE"/>
    <property type="match status" value="1"/>
</dbReference>
<keyword evidence="5" id="KW-0472">Membrane</keyword>
<dbReference type="InterPro" id="IPR018484">
    <property type="entry name" value="FGGY_N"/>
</dbReference>
<dbReference type="InterPro" id="IPR018485">
    <property type="entry name" value="FGGY_C"/>
</dbReference>
<dbReference type="GO" id="GO:0004856">
    <property type="term" value="F:D-xylulokinase activity"/>
    <property type="evidence" value="ECO:0007669"/>
    <property type="project" value="UniProtKB-UniRule"/>
</dbReference>
<evidence type="ECO:0000256" key="4">
    <source>
        <dbReference type="RuleBase" id="RU367058"/>
    </source>
</evidence>
<comment type="catalytic activity">
    <reaction evidence="4">
        <text>D-xylulose + ATP = D-xylulose 5-phosphate + ADP + H(+)</text>
        <dbReference type="Rhea" id="RHEA:10964"/>
        <dbReference type="ChEBI" id="CHEBI:15378"/>
        <dbReference type="ChEBI" id="CHEBI:17140"/>
        <dbReference type="ChEBI" id="CHEBI:30616"/>
        <dbReference type="ChEBI" id="CHEBI:57737"/>
        <dbReference type="ChEBI" id="CHEBI:456216"/>
        <dbReference type="EC" id="2.7.1.17"/>
    </reaction>
</comment>
<organism evidence="8 9">
    <name type="scientific">Sphenodon punctatus</name>
    <name type="common">Tuatara</name>
    <name type="synonym">Hatteria punctata</name>
    <dbReference type="NCBI Taxonomy" id="8508"/>
    <lineage>
        <taxon>Eukaryota</taxon>
        <taxon>Metazoa</taxon>
        <taxon>Chordata</taxon>
        <taxon>Craniata</taxon>
        <taxon>Vertebrata</taxon>
        <taxon>Euteleostomi</taxon>
        <taxon>Lepidosauria</taxon>
        <taxon>Sphenodontia</taxon>
        <taxon>Sphenodontidae</taxon>
        <taxon>Sphenodon</taxon>
    </lineage>
</organism>
<dbReference type="GeneTree" id="ENSGT01000000214434"/>
<feature type="domain" description="Carbohydrate kinase FGGY C-terminal" evidence="7">
    <location>
        <begin position="339"/>
        <end position="413"/>
    </location>
</feature>
<dbReference type="Ensembl" id="ENSSPUT00000025433.1">
    <property type="protein sequence ID" value="ENSSPUP00000023838.1"/>
    <property type="gene ID" value="ENSSPUG00000018231.1"/>
</dbReference>
<reference evidence="8" key="1">
    <citation type="submission" date="2025-08" db="UniProtKB">
        <authorList>
            <consortium name="Ensembl"/>
        </authorList>
    </citation>
    <scope>IDENTIFICATION</scope>
</reference>
<keyword evidence="4" id="KW-0547">Nucleotide-binding</keyword>
<dbReference type="GO" id="GO:0005997">
    <property type="term" value="P:xylulose metabolic process"/>
    <property type="evidence" value="ECO:0007669"/>
    <property type="project" value="UniProtKB-UniRule"/>
</dbReference>
<evidence type="ECO:0000256" key="5">
    <source>
        <dbReference type="SAM" id="Phobius"/>
    </source>
</evidence>
<protein>
    <recommendedName>
        <fullName evidence="4">Xylulose kinase</fullName>
        <ecNumber evidence="4">2.7.1.17</ecNumber>
    </recommendedName>
</protein>
<dbReference type="Proteomes" id="UP000694392">
    <property type="component" value="Unplaced"/>
</dbReference>
<dbReference type="FunFam" id="3.30.420.40:FF:000096">
    <property type="entry name" value="xylulose kinase"/>
    <property type="match status" value="1"/>
</dbReference>
<feature type="transmembrane region" description="Helical" evidence="5">
    <location>
        <begin position="254"/>
        <end position="271"/>
    </location>
</feature>
<dbReference type="PANTHER" id="PTHR10196:SF57">
    <property type="entry name" value="XYLULOSE KINASE"/>
    <property type="match status" value="1"/>
</dbReference>
<dbReference type="Gene3D" id="3.30.420.40">
    <property type="match status" value="3"/>
</dbReference>
<keyword evidence="2 4" id="KW-0808">Transferase</keyword>
<comment type="similarity">
    <text evidence="1 4">Belongs to the FGGY kinase family.</text>
</comment>
<dbReference type="GO" id="GO:0042732">
    <property type="term" value="P:D-xylose metabolic process"/>
    <property type="evidence" value="ECO:0007669"/>
    <property type="project" value="UniProtKB-UniRule"/>
</dbReference>
<evidence type="ECO:0000256" key="1">
    <source>
        <dbReference type="ARBA" id="ARBA00009156"/>
    </source>
</evidence>
<dbReference type="InterPro" id="IPR043129">
    <property type="entry name" value="ATPase_NBD"/>
</dbReference>
<dbReference type="GO" id="GO:0005829">
    <property type="term" value="C:cytosol"/>
    <property type="evidence" value="ECO:0007669"/>
    <property type="project" value="TreeGrafter"/>
</dbReference>
<comment type="function">
    <text evidence="4">Phosphorylates D-xylulose to produce D-xylulose 5-phosphate, a molecule that may play an important role in the regulation of glucose metabolism and lipogenesis.</text>
</comment>
<dbReference type="AlphaFoldDB" id="A0A8D0HTP0"/>
<keyword evidence="5" id="KW-0812">Transmembrane</keyword>
<accession>A0A8D0HTP0</accession>
<name>A0A8D0HTP0_SPHPU</name>
<dbReference type="EC" id="2.7.1.17" evidence="4"/>
<sequence>FGELGEGCSLSIGRLVSSPRVNAVFFRTQGGVHVHSDRLTVTSPVLMWVKALDVILEKMKSSGFNFSQVRALSGAGQVSFKRGRTIALRRSACFSVSDSPVWMDSSTSSQCCSLEEAVGGAQGLADITGSRAYERFTGNQIAKIYSQEPEVYAQTERISLVSSFAASLFLGAYAPIDYSDGSGMNLLQIRDKIWSVSCLGACAPGLEKKLGCAVPSSSILGPISPYYVQRYGFNPDCKVVAFTGDNPGEIVTCMLLGFCLVFLFCLFVFSFKNGSLMREKIRDDFASGSWDEFSKALTSTAIGNYGNLGFYFYVLEITPEAVGIHRFNRDNIKVPKFPKEVEIRALIEGQFMAKRIHAEKLGYKIVPKTRILATGGASHNKDILQVLSDVFNAPVYTIDTANSACLGCAYRAIHGKKPSLVIDSPVSYRPVSNLPF</sequence>
<keyword evidence="3 4" id="KW-0418">Kinase</keyword>
<evidence type="ECO:0000259" key="7">
    <source>
        <dbReference type="Pfam" id="PF02782"/>
    </source>
</evidence>
<reference evidence="8" key="2">
    <citation type="submission" date="2025-09" db="UniProtKB">
        <authorList>
            <consortium name="Ensembl"/>
        </authorList>
    </citation>
    <scope>IDENTIFICATION</scope>
</reference>
<keyword evidence="4" id="KW-0119">Carbohydrate metabolism</keyword>
<dbReference type="GO" id="GO:0005524">
    <property type="term" value="F:ATP binding"/>
    <property type="evidence" value="ECO:0007669"/>
    <property type="project" value="UniProtKB-KW"/>
</dbReference>
<keyword evidence="4" id="KW-0067">ATP-binding</keyword>
<dbReference type="CDD" id="cd07776">
    <property type="entry name" value="ASKHA_NBD_FGGY_SpXK-like"/>
    <property type="match status" value="1"/>
</dbReference>
<keyword evidence="9" id="KW-1185">Reference proteome</keyword>
<dbReference type="Pfam" id="PF02782">
    <property type="entry name" value="FGGY_C"/>
    <property type="match status" value="1"/>
</dbReference>
<proteinExistence type="inferred from homology"/>
<dbReference type="SUPFAM" id="SSF53067">
    <property type="entry name" value="Actin-like ATPase domain"/>
    <property type="match status" value="2"/>
</dbReference>
<evidence type="ECO:0000256" key="3">
    <source>
        <dbReference type="ARBA" id="ARBA00022777"/>
    </source>
</evidence>
<dbReference type="Pfam" id="PF00370">
    <property type="entry name" value="FGGY_N"/>
    <property type="match status" value="1"/>
</dbReference>
<keyword evidence="5" id="KW-1133">Transmembrane helix</keyword>
<feature type="domain" description="Carbohydrate kinase FGGY N-terminal" evidence="6">
    <location>
        <begin position="45"/>
        <end position="246"/>
    </location>
</feature>
<evidence type="ECO:0000313" key="8">
    <source>
        <dbReference type="Ensembl" id="ENSSPUP00000023838.1"/>
    </source>
</evidence>